<evidence type="ECO:0000256" key="2">
    <source>
        <dbReference type="ARBA" id="ARBA00022475"/>
    </source>
</evidence>
<feature type="transmembrane region" description="Helical" evidence="12">
    <location>
        <begin position="20"/>
        <end position="47"/>
    </location>
</feature>
<dbReference type="PRINTS" id="PR00237">
    <property type="entry name" value="GPCRRHODOPSN"/>
</dbReference>
<dbReference type="OrthoDB" id="5967898at2759"/>
<evidence type="ECO:0000259" key="13">
    <source>
        <dbReference type="PROSITE" id="PS50262"/>
    </source>
</evidence>
<dbReference type="Pfam" id="PF13853">
    <property type="entry name" value="7tm_4"/>
    <property type="match status" value="1"/>
</dbReference>
<dbReference type="PROSITE" id="PS00237">
    <property type="entry name" value="G_PROTEIN_RECEP_F1_1"/>
    <property type="match status" value="1"/>
</dbReference>
<dbReference type="SUPFAM" id="SSF81321">
    <property type="entry name" value="Family A G protein-coupled receptor-like"/>
    <property type="match status" value="1"/>
</dbReference>
<dbReference type="GO" id="GO:0004930">
    <property type="term" value="F:G protein-coupled receptor activity"/>
    <property type="evidence" value="ECO:0007669"/>
    <property type="project" value="UniProtKB-KW"/>
</dbReference>
<dbReference type="GO" id="GO:0005886">
    <property type="term" value="C:plasma membrane"/>
    <property type="evidence" value="ECO:0007669"/>
    <property type="project" value="UniProtKB-SubCell"/>
</dbReference>
<dbReference type="InterPro" id="IPR000276">
    <property type="entry name" value="GPCR_Rhodpsn"/>
</dbReference>
<reference evidence="14" key="1">
    <citation type="submission" date="2025-08" db="UniProtKB">
        <authorList>
            <consortium name="Ensembl"/>
        </authorList>
    </citation>
    <scope>IDENTIFICATION</scope>
</reference>
<dbReference type="InterPro" id="IPR000725">
    <property type="entry name" value="Olfact_rcpt"/>
</dbReference>
<evidence type="ECO:0000256" key="11">
    <source>
        <dbReference type="RuleBase" id="RU000688"/>
    </source>
</evidence>
<evidence type="ECO:0000256" key="4">
    <source>
        <dbReference type="ARBA" id="ARBA00022692"/>
    </source>
</evidence>
<keyword evidence="6 12" id="KW-1133">Transmembrane helix</keyword>
<sequence length="304" mass="34511">MENRNHSTVTHFILLGDPMVQVVLFLIFLVVYVALLVANILLILVVFIDHRLHNPMYSFLVNLSVINICGPSAIVPRMLVDFISGNKSIVFAACVAQMFFSFVMRGCESLLLVFMAYDRYVAICKPLRYNRIMKRSVCVLMITVTWTVSFAMSSVNIFFLCSLTFCGSNIINHFMCSFPSVMLLSCSDSSVLDFMTFLLSATILLVPLLLILLSYYKIISSIKGIHSRRYKAFSSCTPHFIVVTLYYGMAVIISMSPKVSVDGNREKVFSVFYVIIIPMLNPMIYSLRNKDVHRALRHLAQLQK</sequence>
<keyword evidence="4 11" id="KW-0812">Transmembrane</keyword>
<dbReference type="AlphaFoldDB" id="A0A8C5MBQ1"/>
<organism evidence="14 15">
    <name type="scientific">Leptobrachium leishanense</name>
    <name type="common">Leishan spiny toad</name>
    <dbReference type="NCBI Taxonomy" id="445787"/>
    <lineage>
        <taxon>Eukaryota</taxon>
        <taxon>Metazoa</taxon>
        <taxon>Chordata</taxon>
        <taxon>Craniata</taxon>
        <taxon>Vertebrata</taxon>
        <taxon>Euteleostomi</taxon>
        <taxon>Amphibia</taxon>
        <taxon>Batrachia</taxon>
        <taxon>Anura</taxon>
        <taxon>Pelobatoidea</taxon>
        <taxon>Megophryidae</taxon>
        <taxon>Leptobrachium</taxon>
    </lineage>
</organism>
<keyword evidence="9 11" id="KW-0675">Receptor</keyword>
<dbReference type="Ensembl" id="ENSLLET00000010022.1">
    <property type="protein sequence ID" value="ENSLLEP00000009647.1"/>
    <property type="gene ID" value="ENSLLEG00000006153.1"/>
</dbReference>
<keyword evidence="7 11" id="KW-0297">G-protein coupled receptor</keyword>
<evidence type="ECO:0000256" key="7">
    <source>
        <dbReference type="ARBA" id="ARBA00023040"/>
    </source>
</evidence>
<dbReference type="FunFam" id="1.20.1070.10:FF:000015">
    <property type="entry name" value="Olfactory receptor"/>
    <property type="match status" value="1"/>
</dbReference>
<evidence type="ECO:0000256" key="8">
    <source>
        <dbReference type="ARBA" id="ARBA00023136"/>
    </source>
</evidence>
<feature type="transmembrane region" description="Helical" evidence="12">
    <location>
        <begin position="268"/>
        <end position="287"/>
    </location>
</feature>
<dbReference type="PROSITE" id="PS50262">
    <property type="entry name" value="G_PROTEIN_RECEP_F1_2"/>
    <property type="match status" value="1"/>
</dbReference>
<keyword evidence="3 12" id="KW-0716">Sensory transduction</keyword>
<dbReference type="CDD" id="cd13954">
    <property type="entry name" value="7tmA_OR"/>
    <property type="match status" value="1"/>
</dbReference>
<comment type="subcellular location">
    <subcellularLocation>
        <location evidence="1 12">Cell membrane</location>
        <topology evidence="1 12">Multi-pass membrane protein</topology>
    </subcellularLocation>
</comment>
<dbReference type="Proteomes" id="UP000694569">
    <property type="component" value="Unplaced"/>
</dbReference>
<evidence type="ECO:0000256" key="5">
    <source>
        <dbReference type="ARBA" id="ARBA00022725"/>
    </source>
</evidence>
<evidence type="ECO:0000313" key="14">
    <source>
        <dbReference type="Ensembl" id="ENSLLEP00000009647.1"/>
    </source>
</evidence>
<feature type="domain" description="G-protein coupled receptors family 1 profile" evidence="13">
    <location>
        <begin position="38"/>
        <end position="285"/>
    </location>
</feature>
<comment type="similarity">
    <text evidence="11">Belongs to the G-protein coupled receptor 1 family.</text>
</comment>
<evidence type="ECO:0000256" key="9">
    <source>
        <dbReference type="ARBA" id="ARBA00023170"/>
    </source>
</evidence>
<dbReference type="Gene3D" id="1.20.1070.10">
    <property type="entry name" value="Rhodopsin 7-helix transmembrane proteins"/>
    <property type="match status" value="1"/>
</dbReference>
<dbReference type="GeneTree" id="ENSGT01150000286948"/>
<evidence type="ECO:0000256" key="1">
    <source>
        <dbReference type="ARBA" id="ARBA00004651"/>
    </source>
</evidence>
<evidence type="ECO:0000256" key="6">
    <source>
        <dbReference type="ARBA" id="ARBA00022989"/>
    </source>
</evidence>
<feature type="transmembrane region" description="Helical" evidence="12">
    <location>
        <begin position="59"/>
        <end position="77"/>
    </location>
</feature>
<evidence type="ECO:0000256" key="3">
    <source>
        <dbReference type="ARBA" id="ARBA00022606"/>
    </source>
</evidence>
<feature type="transmembrane region" description="Helical" evidence="12">
    <location>
        <begin position="138"/>
        <end position="171"/>
    </location>
</feature>
<name>A0A8C5MBQ1_9ANUR</name>
<evidence type="ECO:0000256" key="12">
    <source>
        <dbReference type="RuleBase" id="RU363047"/>
    </source>
</evidence>
<dbReference type="PRINTS" id="PR00245">
    <property type="entry name" value="OLFACTORYR"/>
</dbReference>
<dbReference type="PANTHER" id="PTHR26453">
    <property type="entry name" value="OLFACTORY RECEPTOR"/>
    <property type="match status" value="1"/>
</dbReference>
<protein>
    <recommendedName>
        <fullName evidence="12">Olfactory receptor</fullName>
    </recommendedName>
</protein>
<reference evidence="14" key="2">
    <citation type="submission" date="2025-09" db="UniProtKB">
        <authorList>
            <consortium name="Ensembl"/>
        </authorList>
    </citation>
    <scope>IDENTIFICATION</scope>
</reference>
<keyword evidence="8 12" id="KW-0472">Membrane</keyword>
<feature type="transmembrane region" description="Helical" evidence="12">
    <location>
        <begin position="89"/>
        <end position="117"/>
    </location>
</feature>
<evidence type="ECO:0000313" key="15">
    <source>
        <dbReference type="Proteomes" id="UP000694569"/>
    </source>
</evidence>
<proteinExistence type="inferred from homology"/>
<evidence type="ECO:0000256" key="10">
    <source>
        <dbReference type="ARBA" id="ARBA00023224"/>
    </source>
</evidence>
<keyword evidence="2 12" id="KW-1003">Cell membrane</keyword>
<feature type="transmembrane region" description="Helical" evidence="12">
    <location>
        <begin position="237"/>
        <end position="256"/>
    </location>
</feature>
<dbReference type="InterPro" id="IPR017452">
    <property type="entry name" value="GPCR_Rhodpsn_7TM"/>
</dbReference>
<keyword evidence="15" id="KW-1185">Reference proteome</keyword>
<keyword evidence="5 12" id="KW-0552">Olfaction</keyword>
<accession>A0A8C5MBQ1</accession>
<keyword evidence="10 11" id="KW-0807">Transducer</keyword>
<dbReference type="GO" id="GO:0004984">
    <property type="term" value="F:olfactory receptor activity"/>
    <property type="evidence" value="ECO:0007669"/>
    <property type="project" value="InterPro"/>
</dbReference>
<feature type="transmembrane region" description="Helical" evidence="12">
    <location>
        <begin position="191"/>
        <end position="216"/>
    </location>
</feature>